<comment type="catalytic activity">
    <reaction evidence="1">
        <text>ATP + protein L-histidine = ADP + protein N-phospho-L-histidine.</text>
        <dbReference type="EC" id="2.7.13.3"/>
    </reaction>
</comment>
<dbReference type="InterPro" id="IPR005467">
    <property type="entry name" value="His_kinase_dom"/>
</dbReference>
<evidence type="ECO:0000256" key="9">
    <source>
        <dbReference type="ARBA" id="ARBA00023012"/>
    </source>
</evidence>
<dbReference type="InterPro" id="IPR013727">
    <property type="entry name" value="2CSK_N"/>
</dbReference>
<dbReference type="InterPro" id="IPR036890">
    <property type="entry name" value="HATPase_C_sf"/>
</dbReference>
<evidence type="ECO:0000256" key="4">
    <source>
        <dbReference type="ARBA" id="ARBA00022553"/>
    </source>
</evidence>
<keyword evidence="7 13" id="KW-0418">Kinase</keyword>
<dbReference type="SUPFAM" id="SSF47384">
    <property type="entry name" value="Homodimeric domain of signal transducing histidine kinase"/>
    <property type="match status" value="1"/>
</dbReference>
<gene>
    <name evidence="13" type="ORF">SAMN04488005_2595</name>
</gene>
<evidence type="ECO:0000256" key="3">
    <source>
        <dbReference type="ARBA" id="ARBA00012438"/>
    </source>
</evidence>
<dbReference type="EC" id="2.7.13.3" evidence="3"/>
<dbReference type="InterPro" id="IPR003660">
    <property type="entry name" value="HAMP_dom"/>
</dbReference>
<feature type="transmembrane region" description="Helical" evidence="10">
    <location>
        <begin position="15"/>
        <end position="34"/>
    </location>
</feature>
<dbReference type="CDD" id="cd00075">
    <property type="entry name" value="HATPase"/>
    <property type="match status" value="1"/>
</dbReference>
<feature type="transmembrane region" description="Helical" evidence="10">
    <location>
        <begin position="168"/>
        <end position="186"/>
    </location>
</feature>
<dbReference type="OrthoDB" id="913606at2"/>
<evidence type="ECO:0000256" key="10">
    <source>
        <dbReference type="SAM" id="Phobius"/>
    </source>
</evidence>
<keyword evidence="10" id="KW-0472">Membrane</keyword>
<dbReference type="STRING" id="390270.SAMN04488005_2595"/>
<keyword evidence="14" id="KW-1185">Reference proteome</keyword>
<comment type="subcellular location">
    <subcellularLocation>
        <location evidence="2">Membrane</location>
    </subcellularLocation>
</comment>
<dbReference type="InterPro" id="IPR003594">
    <property type="entry name" value="HATPase_dom"/>
</dbReference>
<dbReference type="Pfam" id="PF08521">
    <property type="entry name" value="2CSK_N"/>
    <property type="match status" value="1"/>
</dbReference>
<name>A0A1I6HEB5_9RHOB</name>
<evidence type="ECO:0000256" key="1">
    <source>
        <dbReference type="ARBA" id="ARBA00000085"/>
    </source>
</evidence>
<keyword evidence="8 10" id="KW-1133">Transmembrane helix</keyword>
<dbReference type="EMBL" id="FOYP01000002">
    <property type="protein sequence ID" value="SFR52823.1"/>
    <property type="molecule type" value="Genomic_DNA"/>
</dbReference>
<dbReference type="Gene3D" id="1.10.287.130">
    <property type="match status" value="1"/>
</dbReference>
<feature type="domain" description="Histidine kinase" evidence="11">
    <location>
        <begin position="247"/>
        <end position="455"/>
    </location>
</feature>
<dbReference type="PROSITE" id="PS50885">
    <property type="entry name" value="HAMP"/>
    <property type="match status" value="1"/>
</dbReference>
<protein>
    <recommendedName>
        <fullName evidence="3">histidine kinase</fullName>
        <ecNumber evidence="3">2.7.13.3</ecNumber>
    </recommendedName>
</protein>
<dbReference type="Proteomes" id="UP000199478">
    <property type="component" value="Unassembled WGS sequence"/>
</dbReference>
<dbReference type="Pfam" id="PF02518">
    <property type="entry name" value="HATPase_c"/>
    <property type="match status" value="1"/>
</dbReference>
<keyword evidence="9" id="KW-0902">Two-component regulatory system</keyword>
<evidence type="ECO:0000259" key="12">
    <source>
        <dbReference type="PROSITE" id="PS50885"/>
    </source>
</evidence>
<evidence type="ECO:0000313" key="14">
    <source>
        <dbReference type="Proteomes" id="UP000199478"/>
    </source>
</evidence>
<evidence type="ECO:0000256" key="2">
    <source>
        <dbReference type="ARBA" id="ARBA00004370"/>
    </source>
</evidence>
<dbReference type="PANTHER" id="PTHR45436">
    <property type="entry name" value="SENSOR HISTIDINE KINASE YKOH"/>
    <property type="match status" value="1"/>
</dbReference>
<keyword evidence="4" id="KW-0597">Phosphoprotein</keyword>
<organism evidence="13 14">
    <name type="scientific">Yoonia tamlensis</name>
    <dbReference type="NCBI Taxonomy" id="390270"/>
    <lineage>
        <taxon>Bacteria</taxon>
        <taxon>Pseudomonadati</taxon>
        <taxon>Pseudomonadota</taxon>
        <taxon>Alphaproteobacteria</taxon>
        <taxon>Rhodobacterales</taxon>
        <taxon>Paracoccaceae</taxon>
        <taxon>Yoonia</taxon>
    </lineage>
</organism>
<dbReference type="GO" id="GO:0000155">
    <property type="term" value="F:phosphorelay sensor kinase activity"/>
    <property type="evidence" value="ECO:0007669"/>
    <property type="project" value="InterPro"/>
</dbReference>
<evidence type="ECO:0000256" key="8">
    <source>
        <dbReference type="ARBA" id="ARBA00022989"/>
    </source>
</evidence>
<evidence type="ECO:0000256" key="6">
    <source>
        <dbReference type="ARBA" id="ARBA00022692"/>
    </source>
</evidence>
<dbReference type="Pfam" id="PF00512">
    <property type="entry name" value="HisKA"/>
    <property type="match status" value="1"/>
</dbReference>
<dbReference type="SMART" id="SM00387">
    <property type="entry name" value="HATPase_c"/>
    <property type="match status" value="1"/>
</dbReference>
<dbReference type="InterPro" id="IPR036097">
    <property type="entry name" value="HisK_dim/P_sf"/>
</dbReference>
<evidence type="ECO:0000256" key="7">
    <source>
        <dbReference type="ARBA" id="ARBA00022777"/>
    </source>
</evidence>
<feature type="domain" description="HAMP" evidence="12">
    <location>
        <begin position="188"/>
        <end position="239"/>
    </location>
</feature>
<dbReference type="Gene3D" id="3.30.565.10">
    <property type="entry name" value="Histidine kinase-like ATPase, C-terminal domain"/>
    <property type="match status" value="1"/>
</dbReference>
<dbReference type="InterPro" id="IPR050428">
    <property type="entry name" value="TCS_sensor_his_kinase"/>
</dbReference>
<evidence type="ECO:0000256" key="5">
    <source>
        <dbReference type="ARBA" id="ARBA00022679"/>
    </source>
</evidence>
<dbReference type="PANTHER" id="PTHR45436:SF1">
    <property type="entry name" value="SENSOR PROTEIN QSEC"/>
    <property type="match status" value="1"/>
</dbReference>
<accession>A0A1I6HEB5</accession>
<dbReference type="AlphaFoldDB" id="A0A1I6HEB5"/>
<evidence type="ECO:0000313" key="13">
    <source>
        <dbReference type="EMBL" id="SFR52823.1"/>
    </source>
</evidence>
<dbReference type="GO" id="GO:0005886">
    <property type="term" value="C:plasma membrane"/>
    <property type="evidence" value="ECO:0007669"/>
    <property type="project" value="TreeGrafter"/>
</dbReference>
<reference evidence="14" key="1">
    <citation type="submission" date="2016-10" db="EMBL/GenBank/DDBJ databases">
        <authorList>
            <person name="Varghese N."/>
            <person name="Submissions S."/>
        </authorList>
    </citation>
    <scope>NUCLEOTIDE SEQUENCE [LARGE SCALE GENOMIC DNA]</scope>
    <source>
        <strain evidence="14">DSM 26879</strain>
    </source>
</reference>
<dbReference type="RefSeq" id="WP_090200920.1">
    <property type="nucleotide sequence ID" value="NZ_FOYP01000002.1"/>
</dbReference>
<dbReference type="CDD" id="cd00082">
    <property type="entry name" value="HisKA"/>
    <property type="match status" value="1"/>
</dbReference>
<sequence>MKNDFVVLGSLRNQLATILTGGAALLAILLFFVVRGYATQIAQEGQDNILSASVSSILDAAVLRDGVVELDFPYASLSMLSTSADDRIFYAIYEDGNLLSGYDGLETGLGASGNARMFVSAQYDNATVRVATASRTLIGADRSRQVTVSVAQTQDALAETLNRISRNVAGFGLGFFALATALAFWGTSTTIGQLSRLTTSVTRRGPQDLSPFLKPVPTEMVPLVRSLNTLMARLDQSLKQSEDFIAEAAHRVRTPLATVRSYAEATFQRVQNQENRDALRSMMRAIDESSRAAGQLLDHAMVTFRAGNLEREDVDLDGLLRDLVQRMTPVADMRDVALYLDSNAPAILQGDPVLLQNAFRNLIDNALKYAPAETSIMIHVQTTPRIRVDVSDQGRGFLLHEIDKLAGRFVRGGDTEGHIGSGLGLTIAQDVVNAHDGIMTLSNRQEGGACVSLQF</sequence>
<dbReference type="PROSITE" id="PS50109">
    <property type="entry name" value="HIS_KIN"/>
    <property type="match status" value="1"/>
</dbReference>
<proteinExistence type="predicted"/>
<dbReference type="InterPro" id="IPR003661">
    <property type="entry name" value="HisK_dim/P_dom"/>
</dbReference>
<dbReference type="SMART" id="SM00388">
    <property type="entry name" value="HisKA"/>
    <property type="match status" value="1"/>
</dbReference>
<evidence type="ECO:0000259" key="11">
    <source>
        <dbReference type="PROSITE" id="PS50109"/>
    </source>
</evidence>
<keyword evidence="5" id="KW-0808">Transferase</keyword>
<dbReference type="SUPFAM" id="SSF55874">
    <property type="entry name" value="ATPase domain of HSP90 chaperone/DNA topoisomerase II/histidine kinase"/>
    <property type="match status" value="1"/>
</dbReference>
<keyword evidence="6 10" id="KW-0812">Transmembrane</keyword>